<keyword evidence="1" id="KW-0805">Transcription regulation</keyword>
<evidence type="ECO:0000313" key="6">
    <source>
        <dbReference type="Proteomes" id="UP001354989"/>
    </source>
</evidence>
<evidence type="ECO:0000313" key="5">
    <source>
        <dbReference type="EMBL" id="BDD01525.1"/>
    </source>
</evidence>
<keyword evidence="5" id="KW-0614">Plasmid</keyword>
<dbReference type="InterPro" id="IPR036388">
    <property type="entry name" value="WH-like_DNA-bd_sf"/>
</dbReference>
<evidence type="ECO:0000259" key="4">
    <source>
        <dbReference type="SMART" id="SM00419"/>
    </source>
</evidence>
<geneLocation type="plasmid" evidence="5 6">
    <name>pPP3</name>
</geneLocation>
<evidence type="ECO:0000256" key="3">
    <source>
        <dbReference type="ARBA" id="ARBA00023163"/>
    </source>
</evidence>
<evidence type="ECO:0000256" key="2">
    <source>
        <dbReference type="ARBA" id="ARBA00023125"/>
    </source>
</evidence>
<accession>A0ABN6LEC4</accession>
<dbReference type="Proteomes" id="UP001354989">
    <property type="component" value="Plasmid pPP3"/>
</dbReference>
<dbReference type="InterPro" id="IPR050397">
    <property type="entry name" value="Env_Response_Regulators"/>
</dbReference>
<dbReference type="PRINTS" id="PR00034">
    <property type="entry name" value="HTHCRP"/>
</dbReference>
<keyword evidence="3" id="KW-0804">Transcription</keyword>
<dbReference type="CDD" id="cd00038">
    <property type="entry name" value="CAP_ED"/>
    <property type="match status" value="1"/>
</dbReference>
<dbReference type="Gene3D" id="2.60.120.10">
    <property type="entry name" value="Jelly Rolls"/>
    <property type="match status" value="1"/>
</dbReference>
<dbReference type="EMBL" id="AP025295">
    <property type="protein sequence ID" value="BDD01525.1"/>
    <property type="molecule type" value="Genomic_DNA"/>
</dbReference>
<dbReference type="SUPFAM" id="SSF46785">
    <property type="entry name" value="Winged helix' DNA-binding domain"/>
    <property type="match status" value="1"/>
</dbReference>
<dbReference type="SUPFAM" id="SSF51206">
    <property type="entry name" value="cAMP-binding domain-like"/>
    <property type="match status" value="1"/>
</dbReference>
<dbReference type="PANTHER" id="PTHR24567:SF26">
    <property type="entry name" value="REGULATORY PROTEIN YEIL"/>
    <property type="match status" value="1"/>
</dbReference>
<dbReference type="InterPro" id="IPR036390">
    <property type="entry name" value="WH_DNA-bd_sf"/>
</dbReference>
<proteinExistence type="predicted"/>
<feature type="domain" description="HTH crp-type" evidence="4">
    <location>
        <begin position="164"/>
        <end position="210"/>
    </location>
</feature>
<dbReference type="Pfam" id="PF13545">
    <property type="entry name" value="HTH_Crp_2"/>
    <property type="match status" value="1"/>
</dbReference>
<keyword evidence="6" id="KW-1185">Reference proteome</keyword>
<reference evidence="5 6" key="1">
    <citation type="submission" date="2021-12" db="EMBL/GenBank/DDBJ databases">
        <title>Genome sequencing of bacteria with rrn-lacking chromosome and rrn-plasmid.</title>
        <authorList>
            <person name="Anda M."/>
            <person name="Iwasaki W."/>
        </authorList>
    </citation>
    <scope>NUCLEOTIDE SEQUENCE [LARGE SCALE GENOMIC DNA]</scope>
    <source>
        <strain evidence="5 6">NBRC 101262</strain>
        <plasmid evidence="5 6">pPP3</plasmid>
    </source>
</reference>
<dbReference type="CDD" id="cd00092">
    <property type="entry name" value="HTH_CRP"/>
    <property type="match status" value="1"/>
</dbReference>
<gene>
    <name evidence="5" type="ORF">PEPS_38050</name>
</gene>
<dbReference type="InterPro" id="IPR012318">
    <property type="entry name" value="HTH_CRP"/>
</dbReference>
<evidence type="ECO:0000256" key="1">
    <source>
        <dbReference type="ARBA" id="ARBA00023015"/>
    </source>
</evidence>
<dbReference type="InterPro" id="IPR000595">
    <property type="entry name" value="cNMP-bd_dom"/>
</dbReference>
<protein>
    <submittedName>
        <fullName evidence="5">Crp/Fnr family transcriptional regulator</fullName>
    </submittedName>
</protein>
<dbReference type="RefSeq" id="WP_338398979.1">
    <property type="nucleotide sequence ID" value="NZ_AP025295.1"/>
</dbReference>
<name>A0ABN6LEC4_9BACT</name>
<dbReference type="PANTHER" id="PTHR24567">
    <property type="entry name" value="CRP FAMILY TRANSCRIPTIONAL REGULATORY PROTEIN"/>
    <property type="match status" value="1"/>
</dbReference>
<dbReference type="InterPro" id="IPR018490">
    <property type="entry name" value="cNMP-bd_dom_sf"/>
</dbReference>
<sequence>MVKETVINQFRGIFEKALLEEIAQHATLVAVNEGDVLMDYGQHIRSMPIILSGSVKIVREDEDGKEVFLYYVNAKETCAMSLTCCMGNAQSRIRATMEDQGEILMLPVIYMDEWMRRFSSWRQFVIQAYQNRFEELLGAVDLLAFKKMDERIATYLHEKAKIKEAQTLRITHGEIAQDLGTSREVVSRILKALEKEGQIALGRNKVTLLG</sequence>
<dbReference type="Gene3D" id="1.10.10.10">
    <property type="entry name" value="Winged helix-like DNA-binding domain superfamily/Winged helix DNA-binding domain"/>
    <property type="match status" value="1"/>
</dbReference>
<dbReference type="InterPro" id="IPR014710">
    <property type="entry name" value="RmlC-like_jellyroll"/>
</dbReference>
<dbReference type="SMART" id="SM00419">
    <property type="entry name" value="HTH_CRP"/>
    <property type="match status" value="1"/>
</dbReference>
<dbReference type="Pfam" id="PF00027">
    <property type="entry name" value="cNMP_binding"/>
    <property type="match status" value="1"/>
</dbReference>
<organism evidence="5 6">
    <name type="scientific">Persicobacter psychrovividus</name>
    <dbReference type="NCBI Taxonomy" id="387638"/>
    <lineage>
        <taxon>Bacteria</taxon>
        <taxon>Pseudomonadati</taxon>
        <taxon>Bacteroidota</taxon>
        <taxon>Cytophagia</taxon>
        <taxon>Cytophagales</taxon>
        <taxon>Persicobacteraceae</taxon>
        <taxon>Persicobacter</taxon>
    </lineage>
</organism>
<keyword evidence="2" id="KW-0238">DNA-binding</keyword>